<evidence type="ECO:0000313" key="1">
    <source>
        <dbReference type="EMBL" id="CAD1473564.1"/>
    </source>
</evidence>
<dbReference type="AlphaFoldDB" id="A0A6V7H275"/>
<reference evidence="1" key="1">
    <citation type="submission" date="2020-07" db="EMBL/GenBank/DDBJ databases">
        <authorList>
            <person name="Nazaruddin N."/>
        </authorList>
    </citation>
    <scope>NUCLEOTIDE SEQUENCE</scope>
</reference>
<dbReference type="EMBL" id="CAJDYZ010006657">
    <property type="protein sequence ID" value="CAD1473564.1"/>
    <property type="molecule type" value="Genomic_DNA"/>
</dbReference>
<accession>A0A6V7H275</accession>
<keyword evidence="2" id="KW-1185">Reference proteome</keyword>
<evidence type="ECO:0000313" key="2">
    <source>
        <dbReference type="Proteomes" id="UP000752696"/>
    </source>
</evidence>
<proteinExistence type="predicted"/>
<dbReference type="Proteomes" id="UP000752696">
    <property type="component" value="Unassembled WGS sequence"/>
</dbReference>
<feature type="non-terminal residue" evidence="1">
    <location>
        <position position="1"/>
    </location>
</feature>
<protein>
    <submittedName>
        <fullName evidence="1">Uncharacterized protein</fullName>
    </submittedName>
</protein>
<sequence>HIDEFKKKATNYCIRFGHSLWSANQLAAQGLKS</sequence>
<gene>
    <name evidence="1" type="ORF">MHI_LOCUS398862</name>
</gene>
<name>A0A6V7H275_9HYME</name>
<organism evidence="1 2">
    <name type="scientific">Heterotrigona itama</name>
    <dbReference type="NCBI Taxonomy" id="395501"/>
    <lineage>
        <taxon>Eukaryota</taxon>
        <taxon>Metazoa</taxon>
        <taxon>Ecdysozoa</taxon>
        <taxon>Arthropoda</taxon>
        <taxon>Hexapoda</taxon>
        <taxon>Insecta</taxon>
        <taxon>Pterygota</taxon>
        <taxon>Neoptera</taxon>
        <taxon>Endopterygota</taxon>
        <taxon>Hymenoptera</taxon>
        <taxon>Apocrita</taxon>
        <taxon>Aculeata</taxon>
        <taxon>Apoidea</taxon>
        <taxon>Anthophila</taxon>
        <taxon>Apidae</taxon>
        <taxon>Heterotrigona</taxon>
    </lineage>
</organism>
<comment type="caution">
    <text evidence="1">The sequence shown here is derived from an EMBL/GenBank/DDBJ whole genome shotgun (WGS) entry which is preliminary data.</text>
</comment>
<feature type="non-terminal residue" evidence="1">
    <location>
        <position position="33"/>
    </location>
</feature>